<keyword evidence="1" id="KW-0234">DNA repair</keyword>
<dbReference type="PANTHER" id="PTHR47642">
    <property type="entry name" value="ATP-DEPENDENT DNA HELICASE"/>
    <property type="match status" value="1"/>
</dbReference>
<dbReference type="GO" id="GO:0005524">
    <property type="term" value="F:ATP binding"/>
    <property type="evidence" value="ECO:0007669"/>
    <property type="project" value="UniProtKB-KW"/>
</dbReference>
<dbReference type="SMART" id="SM00382">
    <property type="entry name" value="AAA"/>
    <property type="match status" value="1"/>
</dbReference>
<dbReference type="GO" id="GO:0006281">
    <property type="term" value="P:DNA repair"/>
    <property type="evidence" value="ECO:0007669"/>
    <property type="project" value="UniProtKB-KW"/>
</dbReference>
<keyword evidence="1" id="KW-0547">Nucleotide-binding</keyword>
<feature type="domain" description="AAA+ ATPase" evidence="2">
    <location>
        <begin position="526"/>
        <end position="665"/>
    </location>
</feature>
<dbReference type="InterPro" id="IPR027417">
    <property type="entry name" value="P-loop_NTPase"/>
</dbReference>
<dbReference type="InterPro" id="IPR010285">
    <property type="entry name" value="DNA_helicase_pif1-like_DEAD"/>
</dbReference>
<accession>A0ABD1V640</accession>
<evidence type="ECO:0000256" key="1">
    <source>
        <dbReference type="RuleBase" id="RU363044"/>
    </source>
</evidence>
<keyword evidence="1" id="KW-0227">DNA damage</keyword>
<dbReference type="PANTHER" id="PTHR47642:SF6">
    <property type="entry name" value="ATP-DEPENDENT DNA HELICASE"/>
    <property type="match status" value="1"/>
</dbReference>
<dbReference type="Pfam" id="PF05970">
    <property type="entry name" value="PIF1"/>
    <property type="match status" value="1"/>
</dbReference>
<name>A0ABD1V640_9LAMI</name>
<keyword evidence="1" id="KW-0067">ATP-binding</keyword>
<dbReference type="InterPro" id="IPR025476">
    <property type="entry name" value="Helitron_helicase-like"/>
</dbReference>
<dbReference type="EMBL" id="JBFOLK010000002">
    <property type="protein sequence ID" value="KAL2532795.1"/>
    <property type="molecule type" value="Genomic_DNA"/>
</dbReference>
<gene>
    <name evidence="3" type="ORF">Adt_06146</name>
</gene>
<comment type="caution">
    <text evidence="3">The sequence shown here is derived from an EMBL/GenBank/DDBJ whole genome shotgun (WGS) entry which is preliminary data.</text>
</comment>
<dbReference type="AlphaFoldDB" id="A0ABD1V640"/>
<keyword evidence="1 3" id="KW-0347">Helicase</keyword>
<dbReference type="GO" id="GO:0006310">
    <property type="term" value="P:DNA recombination"/>
    <property type="evidence" value="ECO:0007669"/>
    <property type="project" value="UniProtKB-KW"/>
</dbReference>
<comment type="cofactor">
    <cofactor evidence="1">
        <name>Mg(2+)</name>
        <dbReference type="ChEBI" id="CHEBI:18420"/>
    </cofactor>
</comment>
<evidence type="ECO:0000313" key="4">
    <source>
        <dbReference type="Proteomes" id="UP001604336"/>
    </source>
</evidence>
<dbReference type="Gene3D" id="3.40.50.300">
    <property type="entry name" value="P-loop containing nucleotide triphosphate hydrolases"/>
    <property type="match status" value="1"/>
</dbReference>
<dbReference type="Pfam" id="PF14214">
    <property type="entry name" value="Helitron_like_N"/>
    <property type="match status" value="1"/>
</dbReference>
<comment type="similarity">
    <text evidence="1">Belongs to the helicase family.</text>
</comment>
<keyword evidence="4" id="KW-1185">Reference proteome</keyword>
<organism evidence="3 4">
    <name type="scientific">Abeliophyllum distichum</name>
    <dbReference type="NCBI Taxonomy" id="126358"/>
    <lineage>
        <taxon>Eukaryota</taxon>
        <taxon>Viridiplantae</taxon>
        <taxon>Streptophyta</taxon>
        <taxon>Embryophyta</taxon>
        <taxon>Tracheophyta</taxon>
        <taxon>Spermatophyta</taxon>
        <taxon>Magnoliopsida</taxon>
        <taxon>eudicotyledons</taxon>
        <taxon>Gunneridae</taxon>
        <taxon>Pentapetalae</taxon>
        <taxon>asterids</taxon>
        <taxon>lamiids</taxon>
        <taxon>Lamiales</taxon>
        <taxon>Oleaceae</taxon>
        <taxon>Forsythieae</taxon>
        <taxon>Abeliophyllum</taxon>
    </lineage>
</organism>
<dbReference type="InterPro" id="IPR051055">
    <property type="entry name" value="PIF1_helicase"/>
</dbReference>
<protein>
    <recommendedName>
        <fullName evidence="1">ATP-dependent DNA helicase</fullName>
        <ecNumber evidence="1">5.6.2.3</ecNumber>
    </recommendedName>
</protein>
<dbReference type="Proteomes" id="UP001604336">
    <property type="component" value="Unassembled WGS sequence"/>
</dbReference>
<evidence type="ECO:0000259" key="2">
    <source>
        <dbReference type="SMART" id="SM00382"/>
    </source>
</evidence>
<dbReference type="GO" id="GO:0016787">
    <property type="term" value="F:hydrolase activity"/>
    <property type="evidence" value="ECO:0007669"/>
    <property type="project" value="UniProtKB-KW"/>
</dbReference>
<keyword evidence="1" id="KW-0378">Hydrolase</keyword>
<dbReference type="SUPFAM" id="SSF52540">
    <property type="entry name" value="P-loop containing nucleoside triphosphate hydrolases"/>
    <property type="match status" value="2"/>
</dbReference>
<proteinExistence type="inferred from homology"/>
<sequence>MVASGDKRLAGRISYYAKSIRGTRAYCTLSDIDLRKRRVKFLNENPCVVSWFFQTRIDLFLKHFFIKEYHMIDFWYRFEWQHRGSGHVHGFLWFKDAPDVNRLTRTEEDKYRIIEYFDRLVSTENPDVGMSIPMHEHPCACILHEETNLDLDDNDYASLVNWVMRHSKCGTYCLRLHKTTNQMVCRFRYPFDVLRHSSIVEEPPNSNMFRFLGHRNDPLVCSHNRKVLQTWRANIDWSPVLSVQSVIYYIAKYAVKVEPASKTFTDTLRQIVDDLRRPCPTARSAIKRLLVKSFSERDISAQEVCHLLMVYPLTNSSRKCVLLNVSETSMLSSSLRRSHDTDGEDVVGTDPKLDGTELLENSENWELYCRQQVLLHHHYHSLAEAIGECETWTLRYVDLGLALNDCVNITDLVDEEYEEIEDIELQSEGVLLEEWMLAASMGPMFDHGEDVELGLRDFDTSHNWGECLERYPNIDIDRKFIHNHLGVTDDCNSELVNNIVVVPLTHLSAQQRMAHDLVLASLHEQRPIHLIISGGAGTGKSTLINAIVHSAFILFHSNKAVRIMAPTGVAAFNIGGATIHHELAISAERKPSQPYIHISGDQCRRMQEDFKDTKLIIIDEYSMLGRAMLANVDLRCRDIFATNESFGGVSVILVGDMRQLPPVFDSPLYSNKGSYMQQCGTLAYSVFDKCIRLSYIFRQAGEDQASLREALHRLSDDTALRLFPTKRAANEYNRERLIQLGRPIARIFSKNNCETATKAESDQAKGLEKFLCLSVGARVMIRANLATHNGLVNGGMGTVVDIVYAINCKSPFDSPLAIMVDFDNYRGTSFREGSNIIPIPPITSNWKASIGTSCQRTQIPIILCWAITIHKIQGLTLDKAVVDIGEKESLGLTFVALSRTRRLQDLAFNPMFTYERLQKIGKCDGLKGRRQEDERLRNIQN</sequence>
<dbReference type="CDD" id="cd18809">
    <property type="entry name" value="SF1_C_RecD"/>
    <property type="match status" value="1"/>
</dbReference>
<comment type="catalytic activity">
    <reaction evidence="1">
        <text>ATP + H2O = ADP + phosphate + H(+)</text>
        <dbReference type="Rhea" id="RHEA:13065"/>
        <dbReference type="ChEBI" id="CHEBI:15377"/>
        <dbReference type="ChEBI" id="CHEBI:15378"/>
        <dbReference type="ChEBI" id="CHEBI:30616"/>
        <dbReference type="ChEBI" id="CHEBI:43474"/>
        <dbReference type="ChEBI" id="CHEBI:456216"/>
        <dbReference type="EC" id="5.6.2.3"/>
    </reaction>
</comment>
<reference evidence="4" key="1">
    <citation type="submission" date="2024-07" db="EMBL/GenBank/DDBJ databases">
        <title>Two chromosome-level genome assemblies of Korean endemic species Abeliophyllum distichum and Forsythia ovata (Oleaceae).</title>
        <authorList>
            <person name="Jang H."/>
        </authorList>
    </citation>
    <scope>NUCLEOTIDE SEQUENCE [LARGE SCALE GENOMIC DNA]</scope>
</reference>
<dbReference type="GO" id="GO:0043139">
    <property type="term" value="F:5'-3' DNA helicase activity"/>
    <property type="evidence" value="ECO:0007669"/>
    <property type="project" value="UniProtKB-EC"/>
</dbReference>
<dbReference type="EC" id="5.6.2.3" evidence="1"/>
<keyword evidence="1" id="KW-0233">DNA recombination</keyword>
<evidence type="ECO:0000313" key="3">
    <source>
        <dbReference type="EMBL" id="KAL2532795.1"/>
    </source>
</evidence>
<dbReference type="InterPro" id="IPR003593">
    <property type="entry name" value="AAA+_ATPase"/>
</dbReference>